<keyword evidence="4" id="KW-1185">Reference proteome</keyword>
<dbReference type="Proteomes" id="UP000826656">
    <property type="component" value="Unassembled WGS sequence"/>
</dbReference>
<organism evidence="3 4">
    <name type="scientific">Solanum tuberosum</name>
    <name type="common">Potato</name>
    <dbReference type="NCBI Taxonomy" id="4113"/>
    <lineage>
        <taxon>Eukaryota</taxon>
        <taxon>Viridiplantae</taxon>
        <taxon>Streptophyta</taxon>
        <taxon>Embryophyta</taxon>
        <taxon>Tracheophyta</taxon>
        <taxon>Spermatophyta</taxon>
        <taxon>Magnoliopsida</taxon>
        <taxon>eudicotyledons</taxon>
        <taxon>Gunneridae</taxon>
        <taxon>Pentapetalae</taxon>
        <taxon>asterids</taxon>
        <taxon>lamiids</taxon>
        <taxon>Solanales</taxon>
        <taxon>Solanaceae</taxon>
        <taxon>Solanoideae</taxon>
        <taxon>Solaneae</taxon>
        <taxon>Solanum</taxon>
    </lineage>
</organism>
<sequence>MSDNEDVRESCALVLYKWSASRINEISLQLYLVSQYDSGEGLPYALVDWPNDSDKWGWRAGKRATGLGTFKDIYLYLPKDFQASKDGKKNYFQSKISVKKYLKSEYPGMDINQFFASLSRVIPSKQSPNSKDIDFDSDMKDSTTSSGTGMQPLLSDSSIRAITCKNGNKICGRLLITEVECNLSYFQKSTRNSYK</sequence>
<accession>A0ABQ7UFM7</accession>
<dbReference type="PANTHER" id="PTHR33345:SF2">
    <property type="entry name" value="OBERON-LIKE PHD FINGER DOMAIN-CONTAINING PROTEIN"/>
    <property type="match status" value="1"/>
</dbReference>
<reference evidence="3 4" key="1">
    <citation type="journal article" date="2021" name="bioRxiv">
        <title>Chromosome-scale and haplotype-resolved genome assembly of a tetraploid potato cultivar.</title>
        <authorList>
            <person name="Sun H."/>
            <person name="Jiao W.-B."/>
            <person name="Krause K."/>
            <person name="Campoy J.A."/>
            <person name="Goel M."/>
            <person name="Folz-Donahue K."/>
            <person name="Kukat C."/>
            <person name="Huettel B."/>
            <person name="Schneeberger K."/>
        </authorList>
    </citation>
    <scope>NUCLEOTIDE SEQUENCE [LARGE SCALE GENOMIC DNA]</scope>
    <source>
        <strain evidence="3">SolTubOtavaFocal</strain>
        <tissue evidence="3">Leaves</tissue>
    </source>
</reference>
<evidence type="ECO:0000259" key="2">
    <source>
        <dbReference type="Pfam" id="PF23299"/>
    </source>
</evidence>
<dbReference type="Pfam" id="PF23299">
    <property type="entry name" value="DUF7081"/>
    <property type="match status" value="1"/>
</dbReference>
<feature type="compositionally biased region" description="Basic and acidic residues" evidence="1">
    <location>
        <begin position="131"/>
        <end position="141"/>
    </location>
</feature>
<feature type="compositionally biased region" description="Polar residues" evidence="1">
    <location>
        <begin position="142"/>
        <end position="152"/>
    </location>
</feature>
<evidence type="ECO:0000313" key="3">
    <source>
        <dbReference type="EMBL" id="KAH0748421.1"/>
    </source>
</evidence>
<evidence type="ECO:0000313" key="4">
    <source>
        <dbReference type="Proteomes" id="UP000826656"/>
    </source>
</evidence>
<evidence type="ECO:0000256" key="1">
    <source>
        <dbReference type="SAM" id="MobiDB-lite"/>
    </source>
</evidence>
<dbReference type="EMBL" id="JAIVGD010000019">
    <property type="protein sequence ID" value="KAH0748421.1"/>
    <property type="molecule type" value="Genomic_DNA"/>
</dbReference>
<dbReference type="PANTHER" id="PTHR33345">
    <property type="entry name" value="ADAPTER PROTEIN, PUTATIVE-RELATED"/>
    <property type="match status" value="1"/>
</dbReference>
<proteinExistence type="predicted"/>
<gene>
    <name evidence="3" type="ORF">KY290_027653</name>
</gene>
<comment type="caution">
    <text evidence="3">The sequence shown here is derived from an EMBL/GenBank/DDBJ whole genome shotgun (WGS) entry which is preliminary data.</text>
</comment>
<dbReference type="InterPro" id="IPR055508">
    <property type="entry name" value="DUF7081"/>
</dbReference>
<feature type="domain" description="DUF7081" evidence="2">
    <location>
        <begin position="33"/>
        <end position="124"/>
    </location>
</feature>
<name>A0ABQ7UFM7_SOLTU</name>
<protein>
    <recommendedName>
        <fullName evidence="2">DUF7081 domain-containing protein</fullName>
    </recommendedName>
</protein>
<feature type="region of interest" description="Disordered" evidence="1">
    <location>
        <begin position="125"/>
        <end position="152"/>
    </location>
</feature>